<dbReference type="Pfam" id="PF00392">
    <property type="entry name" value="GntR"/>
    <property type="match status" value="1"/>
</dbReference>
<evidence type="ECO:0000256" key="4">
    <source>
        <dbReference type="SAM" id="Coils"/>
    </source>
</evidence>
<protein>
    <submittedName>
        <fullName evidence="7">DNA-binding transcriptional regulator, GntR family</fullName>
    </submittedName>
</protein>
<dbReference type="Pfam" id="PF07729">
    <property type="entry name" value="FCD"/>
    <property type="match status" value="1"/>
</dbReference>
<dbReference type="PROSITE" id="PS50949">
    <property type="entry name" value="HTH_GNTR"/>
    <property type="match status" value="1"/>
</dbReference>
<evidence type="ECO:0000313" key="7">
    <source>
        <dbReference type="EMBL" id="SHJ27788.1"/>
    </source>
</evidence>
<dbReference type="SMART" id="SM00345">
    <property type="entry name" value="HTH_GNTR"/>
    <property type="match status" value="1"/>
</dbReference>
<organism evidence="7 8">
    <name type="scientific">Muricoccus roseus</name>
    <dbReference type="NCBI Taxonomy" id="198092"/>
    <lineage>
        <taxon>Bacteria</taxon>
        <taxon>Pseudomonadati</taxon>
        <taxon>Pseudomonadota</taxon>
        <taxon>Alphaproteobacteria</taxon>
        <taxon>Acetobacterales</taxon>
        <taxon>Roseomonadaceae</taxon>
        <taxon>Muricoccus</taxon>
    </lineage>
</organism>
<evidence type="ECO:0000256" key="2">
    <source>
        <dbReference type="ARBA" id="ARBA00023125"/>
    </source>
</evidence>
<dbReference type="InterPro" id="IPR008920">
    <property type="entry name" value="TF_FadR/GntR_C"/>
</dbReference>
<feature type="coiled-coil region" evidence="4">
    <location>
        <begin position="97"/>
        <end position="124"/>
    </location>
</feature>
<dbReference type="InterPro" id="IPR036390">
    <property type="entry name" value="WH_DNA-bd_sf"/>
</dbReference>
<dbReference type="EMBL" id="FQZF01000011">
    <property type="protein sequence ID" value="SHJ27788.1"/>
    <property type="molecule type" value="Genomic_DNA"/>
</dbReference>
<dbReference type="PANTHER" id="PTHR43537:SF24">
    <property type="entry name" value="GLUCONATE OPERON TRANSCRIPTIONAL REPRESSOR"/>
    <property type="match status" value="1"/>
</dbReference>
<accession>A0A1M6HZY4</accession>
<evidence type="ECO:0000256" key="5">
    <source>
        <dbReference type="SAM" id="MobiDB-lite"/>
    </source>
</evidence>
<evidence type="ECO:0000313" key="8">
    <source>
        <dbReference type="Proteomes" id="UP000184387"/>
    </source>
</evidence>
<keyword evidence="4" id="KW-0175">Coiled coil</keyword>
<dbReference type="GO" id="GO:0003677">
    <property type="term" value="F:DNA binding"/>
    <property type="evidence" value="ECO:0007669"/>
    <property type="project" value="UniProtKB-KW"/>
</dbReference>
<gene>
    <name evidence="7" type="ORF">SAMN02745194_02152</name>
</gene>
<dbReference type="SMART" id="SM00895">
    <property type="entry name" value="FCD"/>
    <property type="match status" value="1"/>
</dbReference>
<dbReference type="SUPFAM" id="SSF46785">
    <property type="entry name" value="Winged helix' DNA-binding domain"/>
    <property type="match status" value="1"/>
</dbReference>
<dbReference type="CDD" id="cd07377">
    <property type="entry name" value="WHTH_GntR"/>
    <property type="match status" value="1"/>
</dbReference>
<keyword evidence="2 7" id="KW-0238">DNA-binding</keyword>
<dbReference type="Gene3D" id="1.20.120.530">
    <property type="entry name" value="GntR ligand-binding domain-like"/>
    <property type="match status" value="1"/>
</dbReference>
<keyword evidence="3" id="KW-0804">Transcription</keyword>
<dbReference type="STRING" id="198092.SAMN02745194_02152"/>
<evidence type="ECO:0000259" key="6">
    <source>
        <dbReference type="PROSITE" id="PS50949"/>
    </source>
</evidence>
<proteinExistence type="predicted"/>
<evidence type="ECO:0000256" key="3">
    <source>
        <dbReference type="ARBA" id="ARBA00023163"/>
    </source>
</evidence>
<sequence>MRTSPSLTSAQLAGAPLPSPPSSLPDYVADQLRAAILGGHVAAGTPLRQEDIAKQLGASRPPVREALRLLEGEGLVELRPRRGYVVASLNMTEVAEIFDIRERLEEHAAELAALRRTRKDVSEVAALLTRMEALDESELGLFAAANHAFHTRIFQVADRPRLLRMMLSLRETVERYIRLGGALSADMPTVRDEHRAIFAAFEAGDSVTLGRLSRAHVAGTGHRLLAALAAREQSHAG</sequence>
<dbReference type="Gene3D" id="1.10.10.10">
    <property type="entry name" value="Winged helix-like DNA-binding domain superfamily/Winged helix DNA-binding domain"/>
    <property type="match status" value="1"/>
</dbReference>
<feature type="region of interest" description="Disordered" evidence="5">
    <location>
        <begin position="1"/>
        <end position="21"/>
    </location>
</feature>
<dbReference type="AlphaFoldDB" id="A0A1M6HZY4"/>
<evidence type="ECO:0000256" key="1">
    <source>
        <dbReference type="ARBA" id="ARBA00023015"/>
    </source>
</evidence>
<dbReference type="GO" id="GO:0003700">
    <property type="term" value="F:DNA-binding transcription factor activity"/>
    <property type="evidence" value="ECO:0007669"/>
    <property type="project" value="InterPro"/>
</dbReference>
<name>A0A1M6HZY4_9PROT</name>
<dbReference type="SUPFAM" id="SSF48008">
    <property type="entry name" value="GntR ligand-binding domain-like"/>
    <property type="match status" value="1"/>
</dbReference>
<reference evidence="7 8" key="1">
    <citation type="submission" date="2016-11" db="EMBL/GenBank/DDBJ databases">
        <authorList>
            <person name="Jaros S."/>
            <person name="Januszkiewicz K."/>
            <person name="Wedrychowicz H."/>
        </authorList>
    </citation>
    <scope>NUCLEOTIDE SEQUENCE [LARGE SCALE GENOMIC DNA]</scope>
    <source>
        <strain evidence="7 8">DSM 14916</strain>
    </source>
</reference>
<keyword evidence="1" id="KW-0805">Transcription regulation</keyword>
<dbReference type="Proteomes" id="UP000184387">
    <property type="component" value="Unassembled WGS sequence"/>
</dbReference>
<dbReference type="PANTHER" id="PTHR43537">
    <property type="entry name" value="TRANSCRIPTIONAL REGULATOR, GNTR FAMILY"/>
    <property type="match status" value="1"/>
</dbReference>
<feature type="domain" description="HTH gntR-type" evidence="6">
    <location>
        <begin position="22"/>
        <end position="89"/>
    </location>
</feature>
<feature type="compositionally biased region" description="Polar residues" evidence="5">
    <location>
        <begin position="1"/>
        <end position="11"/>
    </location>
</feature>
<dbReference type="InterPro" id="IPR000524">
    <property type="entry name" value="Tscrpt_reg_HTH_GntR"/>
</dbReference>
<dbReference type="InterPro" id="IPR011711">
    <property type="entry name" value="GntR_C"/>
</dbReference>
<dbReference type="InterPro" id="IPR036388">
    <property type="entry name" value="WH-like_DNA-bd_sf"/>
</dbReference>
<keyword evidence="8" id="KW-1185">Reference proteome</keyword>